<dbReference type="GO" id="GO:0008017">
    <property type="term" value="F:microtubule binding"/>
    <property type="evidence" value="ECO:0007669"/>
    <property type="project" value="InterPro"/>
</dbReference>
<dbReference type="PANTHER" id="PTHR47970:SF29">
    <property type="entry name" value="KINESIN FAMILY MEMBER 20B"/>
    <property type="match status" value="1"/>
</dbReference>
<dbReference type="GO" id="GO:0005524">
    <property type="term" value="F:ATP binding"/>
    <property type="evidence" value="ECO:0007669"/>
    <property type="project" value="UniProtKB-UniRule"/>
</dbReference>
<evidence type="ECO:0000313" key="13">
    <source>
        <dbReference type="EMBL" id="PIL30948.1"/>
    </source>
</evidence>
<dbReference type="PRINTS" id="PR00380">
    <property type="entry name" value="KINESINHEAVY"/>
</dbReference>
<keyword evidence="4" id="KW-0493">Microtubule</keyword>
<feature type="compositionally biased region" description="Polar residues" evidence="11">
    <location>
        <begin position="8"/>
        <end position="17"/>
    </location>
</feature>
<feature type="region of interest" description="Disordered" evidence="11">
    <location>
        <begin position="1"/>
        <end position="91"/>
    </location>
</feature>
<dbReference type="AlphaFoldDB" id="A0A2G8SBH5"/>
<comment type="subcellular location">
    <subcellularLocation>
        <location evidence="1">Cytoplasm</location>
        <location evidence="1">Cytoskeleton</location>
        <location evidence="1">Spindle</location>
    </subcellularLocation>
</comment>
<dbReference type="GO" id="GO:0005876">
    <property type="term" value="C:spindle microtubule"/>
    <property type="evidence" value="ECO:0007669"/>
    <property type="project" value="TreeGrafter"/>
</dbReference>
<dbReference type="Pfam" id="PF00225">
    <property type="entry name" value="Kinesin"/>
    <property type="match status" value="1"/>
</dbReference>
<keyword evidence="8 10" id="KW-0505">Motor protein</keyword>
<evidence type="ECO:0000256" key="5">
    <source>
        <dbReference type="ARBA" id="ARBA00022741"/>
    </source>
</evidence>
<dbReference type="OrthoDB" id="123929at2759"/>
<feature type="compositionally biased region" description="Low complexity" evidence="11">
    <location>
        <begin position="731"/>
        <end position="742"/>
    </location>
</feature>
<feature type="region of interest" description="Disordered" evidence="11">
    <location>
        <begin position="725"/>
        <end position="913"/>
    </location>
</feature>
<keyword evidence="3" id="KW-0597">Phosphoprotein</keyword>
<feature type="region of interest" description="Disordered" evidence="11">
    <location>
        <begin position="574"/>
        <end position="613"/>
    </location>
</feature>
<keyword evidence="2" id="KW-0963">Cytoplasm</keyword>
<evidence type="ECO:0000256" key="11">
    <source>
        <dbReference type="SAM" id="MobiDB-lite"/>
    </source>
</evidence>
<evidence type="ECO:0000256" key="4">
    <source>
        <dbReference type="ARBA" id="ARBA00022701"/>
    </source>
</evidence>
<feature type="domain" description="Kinesin motor" evidence="12">
    <location>
        <begin position="97"/>
        <end position="566"/>
    </location>
</feature>
<evidence type="ECO:0000256" key="8">
    <source>
        <dbReference type="ARBA" id="ARBA00023175"/>
    </source>
</evidence>
<evidence type="ECO:0000313" key="14">
    <source>
        <dbReference type="Proteomes" id="UP000230002"/>
    </source>
</evidence>
<evidence type="ECO:0000256" key="3">
    <source>
        <dbReference type="ARBA" id="ARBA00022553"/>
    </source>
</evidence>
<dbReference type="GO" id="GO:0051231">
    <property type="term" value="P:spindle elongation"/>
    <property type="evidence" value="ECO:0007669"/>
    <property type="project" value="TreeGrafter"/>
</dbReference>
<comment type="caution">
    <text evidence="13">The sequence shown here is derived from an EMBL/GenBank/DDBJ whole genome shotgun (WGS) entry which is preliminary data.</text>
</comment>
<dbReference type="STRING" id="1077348.A0A2G8SBH5"/>
<dbReference type="EMBL" id="AYKW01000013">
    <property type="protein sequence ID" value="PIL30948.1"/>
    <property type="molecule type" value="Genomic_DNA"/>
</dbReference>
<dbReference type="InterPro" id="IPR019821">
    <property type="entry name" value="Kinesin_motor_CS"/>
</dbReference>
<feature type="compositionally biased region" description="Low complexity" evidence="11">
    <location>
        <begin position="31"/>
        <end position="54"/>
    </location>
</feature>
<dbReference type="InterPro" id="IPR027417">
    <property type="entry name" value="P-loop_NTPase"/>
</dbReference>
<dbReference type="Gene3D" id="3.40.850.10">
    <property type="entry name" value="Kinesin motor domain"/>
    <property type="match status" value="1"/>
</dbReference>
<evidence type="ECO:0000259" key="12">
    <source>
        <dbReference type="PROSITE" id="PS50067"/>
    </source>
</evidence>
<feature type="compositionally biased region" description="Polar residues" evidence="11">
    <location>
        <begin position="799"/>
        <end position="810"/>
    </location>
</feature>
<feature type="compositionally biased region" description="Polar residues" evidence="11">
    <location>
        <begin position="57"/>
        <end position="75"/>
    </location>
</feature>
<dbReference type="Proteomes" id="UP000230002">
    <property type="component" value="Unassembled WGS sequence"/>
</dbReference>
<keyword evidence="14" id="KW-1185">Reference proteome</keyword>
<dbReference type="SMART" id="SM00129">
    <property type="entry name" value="KISc"/>
    <property type="match status" value="1"/>
</dbReference>
<reference evidence="13 14" key="1">
    <citation type="journal article" date="2015" name="Sci. Rep.">
        <title>Chromosome-level genome map provides insights into diverse defense mechanisms in the medicinal fungus Ganoderma sinense.</title>
        <authorList>
            <person name="Zhu Y."/>
            <person name="Xu J."/>
            <person name="Sun C."/>
            <person name="Zhou S."/>
            <person name="Xu H."/>
            <person name="Nelson D.R."/>
            <person name="Qian J."/>
            <person name="Song J."/>
            <person name="Luo H."/>
            <person name="Xiang L."/>
            <person name="Li Y."/>
            <person name="Xu Z."/>
            <person name="Ji A."/>
            <person name="Wang L."/>
            <person name="Lu S."/>
            <person name="Hayward A."/>
            <person name="Sun W."/>
            <person name="Li X."/>
            <person name="Schwartz D.C."/>
            <person name="Wang Y."/>
            <person name="Chen S."/>
        </authorList>
    </citation>
    <scope>NUCLEOTIDE SEQUENCE [LARGE SCALE GENOMIC DNA]</scope>
    <source>
        <strain evidence="13 14">ZZ0214-1</strain>
    </source>
</reference>
<evidence type="ECO:0000256" key="9">
    <source>
        <dbReference type="ARBA" id="ARBA00023212"/>
    </source>
</evidence>
<dbReference type="GO" id="GO:0072686">
    <property type="term" value="C:mitotic spindle"/>
    <property type="evidence" value="ECO:0007669"/>
    <property type="project" value="TreeGrafter"/>
</dbReference>
<dbReference type="GO" id="GO:0008574">
    <property type="term" value="F:plus-end-directed microtubule motor activity"/>
    <property type="evidence" value="ECO:0007669"/>
    <property type="project" value="TreeGrafter"/>
</dbReference>
<keyword evidence="9" id="KW-0206">Cytoskeleton</keyword>
<accession>A0A2G8SBH5</accession>
<dbReference type="InterPro" id="IPR001752">
    <property type="entry name" value="Kinesin_motor_dom"/>
</dbReference>
<dbReference type="InterPro" id="IPR036961">
    <property type="entry name" value="Kinesin_motor_dom_sf"/>
</dbReference>
<name>A0A2G8SBH5_9APHY</name>
<evidence type="ECO:0000256" key="2">
    <source>
        <dbReference type="ARBA" id="ARBA00022490"/>
    </source>
</evidence>
<dbReference type="PROSITE" id="PS00411">
    <property type="entry name" value="KINESIN_MOTOR_1"/>
    <property type="match status" value="1"/>
</dbReference>
<evidence type="ECO:0000256" key="10">
    <source>
        <dbReference type="PROSITE-ProRule" id="PRU00283"/>
    </source>
</evidence>
<dbReference type="GO" id="GO:0090307">
    <property type="term" value="P:mitotic spindle assembly"/>
    <property type="evidence" value="ECO:0007669"/>
    <property type="project" value="TreeGrafter"/>
</dbReference>
<proteinExistence type="inferred from homology"/>
<sequence length="1006" mass="109336">MASKPKATRSSARTKTAPQVVDPPPPARTSRAVSKAAVGAPAAAPAKKTTVRKPLVNRNTSPDPKPSSRSTTVKPTTVLKPASPVVVDVPPDSDREPIKAFLRIRPRLDDSDVGYEPYLDPLSDTSVRMTDPSSSTTHSRLSTISPSSLYTFSHVFPPETTQSDFFGKTTLPLVRDVLEGLSGLLFTYGVTNSGKTYTIQGGGSQGSAGILPRTLDVIFNSIEGLHGDGKYRPVRLQGVELSSEFDEPTSIRLPGKAGAPALADVLEDDEPSSSTSSTDTDPTVLKLDRNYEYTIWLSYSEVYNEKVYDLFGALESGSPGAARSGIPRPTSAFLNMPLPSGKAPPLLLTRKALMVKPCPASDWDGDTASAGKYIAGLRQVRVRSAAEAKELLRIGQLHRRVFGTLANSQSSRSHALVTIKVLRVHRGERNDPTCIQTARLTLVDLAGSERTKHTHTSGERLREAGNINKSLMVLGQCMETLRVNQRTLARSLQQGVRPGTQLDTRDVKRGLALVPFRHSKLTEILMDYFVSEGGGRTVMIVNVNPYDTGFDENVHVMKFAALAREVMTNPAQVVSKVPPSPTKLRAATSARPSAPQRRKVTISLGGPGRKGSEAHLEVLEEDEELDDGEETSVEDDEPINPLVNALFDEVEELRMQLYDARLRCALIEAETREEVMIEMEERMRSMEDIFTRRLMRAMEHNEEKMDAKLDMIQRSRLLNKVAVPRSEGGYSDSIADSVDSDVGPLRMSDLGDGEYDDMVSSVAGHEGDDESDDSEGAISDSDARDRTPSPLAGKGNPTPKRQSTLTSNQVRAPRVSEADEIETRDETETASPDGADDDDDIEDASQPDFDEESEDEIQEWTESEASEVTPARPGTKGKAAAKAAPTKPLVTAQEKRAQEQAARGRKSTRNSKAVKELEQELGNLSLGEGDLDDSTLIIPNMKARAAAISAAGPGAVYVPQKGEVDGARKKKRVLKKTATEDEIVTIVVGSSQESGRQLRRSVRANR</sequence>
<feature type="compositionally biased region" description="Low complexity" evidence="11">
    <location>
        <begin position="870"/>
        <end position="888"/>
    </location>
</feature>
<keyword evidence="7" id="KW-0175">Coiled coil</keyword>
<evidence type="ECO:0000256" key="7">
    <source>
        <dbReference type="ARBA" id="ARBA00023054"/>
    </source>
</evidence>
<dbReference type="GO" id="GO:0005634">
    <property type="term" value="C:nucleus"/>
    <property type="evidence" value="ECO:0007669"/>
    <property type="project" value="TreeGrafter"/>
</dbReference>
<dbReference type="GO" id="GO:0007018">
    <property type="term" value="P:microtubule-based movement"/>
    <property type="evidence" value="ECO:0007669"/>
    <property type="project" value="InterPro"/>
</dbReference>
<feature type="compositionally biased region" description="Acidic residues" evidence="11">
    <location>
        <begin position="834"/>
        <end position="865"/>
    </location>
</feature>
<evidence type="ECO:0000256" key="1">
    <source>
        <dbReference type="ARBA" id="ARBA00004186"/>
    </source>
</evidence>
<comment type="similarity">
    <text evidence="10">Belongs to the TRAFAC class myosin-kinesin ATPase superfamily. Kinesin family.</text>
</comment>
<keyword evidence="5 10" id="KW-0547">Nucleotide-binding</keyword>
<keyword evidence="6 10" id="KW-0067">ATP-binding</keyword>
<organism evidence="13 14">
    <name type="scientific">Ganoderma sinense ZZ0214-1</name>
    <dbReference type="NCBI Taxonomy" id="1077348"/>
    <lineage>
        <taxon>Eukaryota</taxon>
        <taxon>Fungi</taxon>
        <taxon>Dikarya</taxon>
        <taxon>Basidiomycota</taxon>
        <taxon>Agaricomycotina</taxon>
        <taxon>Agaricomycetes</taxon>
        <taxon>Polyporales</taxon>
        <taxon>Polyporaceae</taxon>
        <taxon>Ganoderma</taxon>
    </lineage>
</organism>
<evidence type="ECO:0000256" key="6">
    <source>
        <dbReference type="ARBA" id="ARBA00022840"/>
    </source>
</evidence>
<feature type="binding site" evidence="10">
    <location>
        <begin position="189"/>
        <end position="196"/>
    </location>
    <ligand>
        <name>ATP</name>
        <dbReference type="ChEBI" id="CHEBI:30616"/>
    </ligand>
</feature>
<dbReference type="PROSITE" id="PS50067">
    <property type="entry name" value="KINESIN_MOTOR_2"/>
    <property type="match status" value="1"/>
</dbReference>
<dbReference type="InterPro" id="IPR047149">
    <property type="entry name" value="KIF11-like"/>
</dbReference>
<dbReference type="PANTHER" id="PTHR47970">
    <property type="entry name" value="KINESIN-LIKE PROTEIN KIF11"/>
    <property type="match status" value="1"/>
</dbReference>
<gene>
    <name evidence="13" type="ORF">GSI_07117</name>
</gene>
<protein>
    <recommendedName>
        <fullName evidence="12">Kinesin motor domain-containing protein</fullName>
    </recommendedName>
</protein>
<dbReference type="SUPFAM" id="SSF52540">
    <property type="entry name" value="P-loop containing nucleoside triphosphate hydrolases"/>
    <property type="match status" value="1"/>
</dbReference>